<evidence type="ECO:0000313" key="4">
    <source>
        <dbReference type="EMBL" id="OXA58135.1"/>
    </source>
</evidence>
<evidence type="ECO:0000256" key="2">
    <source>
        <dbReference type="ARBA" id="ARBA00024228"/>
    </source>
</evidence>
<dbReference type="GO" id="GO:0005758">
    <property type="term" value="C:mitochondrial intermembrane space"/>
    <property type="evidence" value="ECO:0007669"/>
    <property type="project" value="InterPro"/>
</dbReference>
<dbReference type="PANTHER" id="PTHR31905">
    <property type="entry name" value="COILED-COIL DOMAIN-CONTAINING PROTEIN 58"/>
    <property type="match status" value="1"/>
</dbReference>
<evidence type="ECO:0000256" key="3">
    <source>
        <dbReference type="ARBA" id="ARBA00030733"/>
    </source>
</evidence>
<evidence type="ECO:0000256" key="1">
    <source>
        <dbReference type="ARBA" id="ARBA00024204"/>
    </source>
</evidence>
<dbReference type="OrthoDB" id="5593818at2759"/>
<dbReference type="Proteomes" id="UP000198287">
    <property type="component" value="Unassembled WGS sequence"/>
</dbReference>
<dbReference type="AlphaFoldDB" id="A0A226EKA6"/>
<reference evidence="4 5" key="1">
    <citation type="submission" date="2015-12" db="EMBL/GenBank/DDBJ databases">
        <title>The genome of Folsomia candida.</title>
        <authorList>
            <person name="Faddeeva A."/>
            <person name="Derks M.F."/>
            <person name="Anvar Y."/>
            <person name="Smit S."/>
            <person name="Van Straalen N."/>
            <person name="Roelofs D."/>
        </authorList>
    </citation>
    <scope>NUCLEOTIDE SEQUENCE [LARGE SCALE GENOMIC DNA]</scope>
    <source>
        <strain evidence="4 5">VU population</strain>
        <tissue evidence="4">Whole body</tissue>
    </source>
</reference>
<gene>
    <name evidence="4" type="ORF">Fcan01_08420</name>
</gene>
<dbReference type="OMA" id="CRYFEPP"/>
<name>A0A226EKA6_FOLCA</name>
<dbReference type="EMBL" id="LNIX01000003">
    <property type="protein sequence ID" value="OXA58135.1"/>
    <property type="molecule type" value="Genomic_DNA"/>
</dbReference>
<comment type="similarity">
    <text evidence="1">Belongs to the MIX23 family.</text>
</comment>
<comment type="caution">
    <text evidence="4">The sequence shown here is derived from an EMBL/GenBank/DDBJ whole genome shotgun (WGS) entry which is preliminary data.</text>
</comment>
<dbReference type="Pfam" id="PF09774">
    <property type="entry name" value="MIX23"/>
    <property type="match status" value="1"/>
</dbReference>
<dbReference type="InterPro" id="IPR019171">
    <property type="entry name" value="MIX23"/>
</dbReference>
<evidence type="ECO:0000313" key="5">
    <source>
        <dbReference type="Proteomes" id="UP000198287"/>
    </source>
</evidence>
<proteinExistence type="inferred from homology"/>
<organism evidence="4 5">
    <name type="scientific">Folsomia candida</name>
    <name type="common">Springtail</name>
    <dbReference type="NCBI Taxonomy" id="158441"/>
    <lineage>
        <taxon>Eukaryota</taxon>
        <taxon>Metazoa</taxon>
        <taxon>Ecdysozoa</taxon>
        <taxon>Arthropoda</taxon>
        <taxon>Hexapoda</taxon>
        <taxon>Collembola</taxon>
        <taxon>Entomobryomorpha</taxon>
        <taxon>Isotomoidea</taxon>
        <taxon>Isotomidae</taxon>
        <taxon>Proisotominae</taxon>
        <taxon>Folsomia</taxon>
    </lineage>
</organism>
<dbReference type="STRING" id="158441.A0A226EKA6"/>
<accession>A0A226EKA6</accession>
<sequence length="137" mass="15993">MSICDDISEFLDLLKTLRFVDDKLVNRLNTTIPTESFSAKVDAQVNCKDLFLQLVASHANRNQALGQCLTLSSEKLQNFKEQKKSNPNDLKNLRLLRTEQTKFRELQTQMNVEEVIQERSLRIYHERCRAFYKPGDN</sequence>
<dbReference type="PANTHER" id="PTHR31905:SF2">
    <property type="entry name" value="PROTEIN MIX23"/>
    <property type="match status" value="1"/>
</dbReference>
<keyword evidence="5" id="KW-1185">Reference proteome</keyword>
<protein>
    <recommendedName>
        <fullName evidence="2">Protein MIX23</fullName>
    </recommendedName>
    <alternativeName>
        <fullName evidence="3">Coiled-coil domain-containing protein 58</fullName>
    </alternativeName>
</protein>